<dbReference type="GO" id="GO:0005524">
    <property type="term" value="F:ATP binding"/>
    <property type="evidence" value="ECO:0007669"/>
    <property type="project" value="InterPro"/>
</dbReference>
<evidence type="ECO:0000256" key="1">
    <source>
        <dbReference type="SAM" id="MobiDB-lite"/>
    </source>
</evidence>
<dbReference type="GO" id="GO:0004672">
    <property type="term" value="F:protein kinase activity"/>
    <property type="evidence" value="ECO:0007669"/>
    <property type="project" value="InterPro"/>
</dbReference>
<organism evidence="3 4">
    <name type="scientific">Halorientalis regularis</name>
    <dbReference type="NCBI Taxonomy" id="660518"/>
    <lineage>
        <taxon>Archaea</taxon>
        <taxon>Methanobacteriati</taxon>
        <taxon>Methanobacteriota</taxon>
        <taxon>Stenosarchaea group</taxon>
        <taxon>Halobacteria</taxon>
        <taxon>Halobacteriales</taxon>
        <taxon>Haloarculaceae</taxon>
        <taxon>Halorientalis</taxon>
    </lineage>
</organism>
<gene>
    <name evidence="3" type="ORF">SAMN05216218_10754</name>
</gene>
<dbReference type="EMBL" id="FNBK01000007">
    <property type="protein sequence ID" value="SDF53944.1"/>
    <property type="molecule type" value="Genomic_DNA"/>
</dbReference>
<feature type="domain" description="Protein kinase" evidence="2">
    <location>
        <begin position="1"/>
        <end position="281"/>
    </location>
</feature>
<dbReference type="PROSITE" id="PS50011">
    <property type="entry name" value="PROTEIN_KINASE_DOM"/>
    <property type="match status" value="1"/>
</dbReference>
<evidence type="ECO:0000313" key="4">
    <source>
        <dbReference type="Proteomes" id="UP000199076"/>
    </source>
</evidence>
<reference evidence="4" key="1">
    <citation type="submission" date="2016-10" db="EMBL/GenBank/DDBJ databases">
        <authorList>
            <person name="Varghese N."/>
            <person name="Submissions S."/>
        </authorList>
    </citation>
    <scope>NUCLEOTIDE SEQUENCE [LARGE SCALE GENOMIC DNA]</scope>
    <source>
        <strain evidence="4">IBRC-M 10760</strain>
    </source>
</reference>
<dbReference type="STRING" id="660518.SAMN05216218_10754"/>
<dbReference type="AlphaFoldDB" id="A0A1G7LX35"/>
<dbReference type="SUPFAM" id="SSF56112">
    <property type="entry name" value="Protein kinase-like (PK-like)"/>
    <property type="match status" value="1"/>
</dbReference>
<feature type="compositionally biased region" description="Low complexity" evidence="1">
    <location>
        <begin position="1"/>
        <end position="15"/>
    </location>
</feature>
<keyword evidence="4" id="KW-1185">Reference proteome</keyword>
<name>A0A1G7LX35_9EURY</name>
<dbReference type="Gene3D" id="1.10.510.10">
    <property type="entry name" value="Transferase(Phosphotransferase) domain 1"/>
    <property type="match status" value="1"/>
</dbReference>
<evidence type="ECO:0000313" key="3">
    <source>
        <dbReference type="EMBL" id="SDF53944.1"/>
    </source>
</evidence>
<accession>A0A1G7LX35</accession>
<dbReference type="InterPro" id="IPR011009">
    <property type="entry name" value="Kinase-like_dom_sf"/>
</dbReference>
<dbReference type="InterPro" id="IPR000719">
    <property type="entry name" value="Prot_kinase_dom"/>
</dbReference>
<feature type="region of interest" description="Disordered" evidence="1">
    <location>
        <begin position="1"/>
        <end position="32"/>
    </location>
</feature>
<sequence length="281" mass="30833">MTNNAPTQNPTATTPSRDLPDQEPGTYWSDSVRMRDGPIRYHDGKLVDETTVREIRVATLEPVLDDEPKDAFQQTARKWTSISQNAPIATVFEAGDTNAPYVAFDVGEISLQNALPDLSTTDRVELLADVAEALRLGRLYSHRHGYLSPDVVHITMSDGPPQASVSEWGLRRSVEAALNEGTPITPYSAPEQVRDNQLGESVDIYQLGALGCYVFTGQPPVADEAPALERAILEGNVRSVADDDRVPEDVARIIDTALSTEPDLRQNSVRAVEEAFKRAHD</sequence>
<evidence type="ECO:0000259" key="2">
    <source>
        <dbReference type="PROSITE" id="PS50011"/>
    </source>
</evidence>
<proteinExistence type="predicted"/>
<dbReference type="Proteomes" id="UP000199076">
    <property type="component" value="Unassembled WGS sequence"/>
</dbReference>
<protein>
    <recommendedName>
        <fullName evidence="2">Protein kinase domain-containing protein</fullName>
    </recommendedName>
</protein>